<feature type="transmembrane region" description="Helical" evidence="8">
    <location>
        <begin position="105"/>
        <end position="122"/>
    </location>
</feature>
<gene>
    <name evidence="10" type="ORF">JCGZ_04827</name>
</gene>
<dbReference type="AlphaFoldDB" id="A0A067L278"/>
<evidence type="ECO:0000256" key="6">
    <source>
        <dbReference type="ARBA" id="ARBA00022989"/>
    </source>
</evidence>
<comment type="subunit">
    <text evidence="3 8">Homodimer and heterodimers.</text>
</comment>
<evidence type="ECO:0000256" key="3">
    <source>
        <dbReference type="ARBA" id="ARBA00011489"/>
    </source>
</evidence>
<keyword evidence="7 8" id="KW-0472">Membrane</keyword>
<accession>A0A067L278</accession>
<keyword evidence="5 8" id="KW-0812">Transmembrane</keyword>
<dbReference type="InterPro" id="IPR006702">
    <property type="entry name" value="CASP_dom"/>
</dbReference>
<dbReference type="OrthoDB" id="685197at2759"/>
<feature type="transmembrane region" description="Helical" evidence="8">
    <location>
        <begin position="158"/>
        <end position="183"/>
    </location>
</feature>
<feature type="domain" description="Casparian strip membrane protein" evidence="9">
    <location>
        <begin position="9"/>
        <end position="128"/>
    </location>
</feature>
<keyword evidence="4 8" id="KW-1003">Cell membrane</keyword>
<feature type="transmembrane region" description="Helical" evidence="8">
    <location>
        <begin position="12"/>
        <end position="33"/>
    </location>
</feature>
<evidence type="ECO:0000256" key="2">
    <source>
        <dbReference type="ARBA" id="ARBA00007651"/>
    </source>
</evidence>
<evidence type="ECO:0000256" key="7">
    <source>
        <dbReference type="ARBA" id="ARBA00023136"/>
    </source>
</evidence>
<evidence type="ECO:0000256" key="5">
    <source>
        <dbReference type="ARBA" id="ARBA00022692"/>
    </source>
</evidence>
<dbReference type="GO" id="GO:0005886">
    <property type="term" value="C:plasma membrane"/>
    <property type="evidence" value="ECO:0007669"/>
    <property type="project" value="UniProtKB-SubCell"/>
</dbReference>
<dbReference type="KEGG" id="jcu:105634296"/>
<comment type="subcellular location">
    <subcellularLocation>
        <location evidence="1 8">Cell membrane</location>
        <topology evidence="1 8">Multi-pass membrane protein</topology>
    </subcellularLocation>
</comment>
<organism evidence="10 11">
    <name type="scientific">Jatropha curcas</name>
    <name type="common">Barbados nut</name>
    <dbReference type="NCBI Taxonomy" id="180498"/>
    <lineage>
        <taxon>Eukaryota</taxon>
        <taxon>Viridiplantae</taxon>
        <taxon>Streptophyta</taxon>
        <taxon>Embryophyta</taxon>
        <taxon>Tracheophyta</taxon>
        <taxon>Spermatophyta</taxon>
        <taxon>Magnoliopsida</taxon>
        <taxon>eudicotyledons</taxon>
        <taxon>Gunneridae</taxon>
        <taxon>Pentapetalae</taxon>
        <taxon>rosids</taxon>
        <taxon>fabids</taxon>
        <taxon>Malpighiales</taxon>
        <taxon>Euphorbiaceae</taxon>
        <taxon>Crotonoideae</taxon>
        <taxon>Jatropheae</taxon>
        <taxon>Jatropha</taxon>
    </lineage>
</organism>
<evidence type="ECO:0000256" key="4">
    <source>
        <dbReference type="ARBA" id="ARBA00022475"/>
    </source>
</evidence>
<sequence>MSEPEISKALPITTLILRVFAMLLLLTSVIILATDSATFKALLSSQEVTMRLKYIYSYRYMLSAAVIGIAYTFFQLPFAIYHISTGKRLIKNVAAIYFDFFSDKVILCFLASGVGAGFGATYDLKENLDQLDDIFKKLGSNLLSEFRTQMDDFFTMGYVSATLLLLGFLCFGVSSLLSFLTLFKRAQN</sequence>
<comment type="similarity">
    <text evidence="2 8">Belongs to the Casparian strip membrane proteins (CASP) family.</text>
</comment>
<feature type="transmembrane region" description="Helical" evidence="8">
    <location>
        <begin position="60"/>
        <end position="84"/>
    </location>
</feature>
<dbReference type="Pfam" id="PF04535">
    <property type="entry name" value="CASP_dom"/>
    <property type="match status" value="1"/>
</dbReference>
<evidence type="ECO:0000256" key="8">
    <source>
        <dbReference type="RuleBase" id="RU361233"/>
    </source>
</evidence>
<keyword evidence="11" id="KW-1185">Reference proteome</keyword>
<name>A0A067L278_JATCU</name>
<evidence type="ECO:0000259" key="9">
    <source>
        <dbReference type="Pfam" id="PF04535"/>
    </source>
</evidence>
<proteinExistence type="inferred from homology"/>
<evidence type="ECO:0000313" key="10">
    <source>
        <dbReference type="EMBL" id="KDP38184.1"/>
    </source>
</evidence>
<evidence type="ECO:0000256" key="1">
    <source>
        <dbReference type="ARBA" id="ARBA00004651"/>
    </source>
</evidence>
<reference evidence="10 11" key="1">
    <citation type="journal article" date="2014" name="PLoS ONE">
        <title>Global Analysis of Gene Expression Profiles in Physic Nut (Jatropha curcas L.) Seedlings Exposed to Salt Stress.</title>
        <authorList>
            <person name="Zhang L."/>
            <person name="Zhang C."/>
            <person name="Wu P."/>
            <person name="Chen Y."/>
            <person name="Li M."/>
            <person name="Jiang H."/>
            <person name="Wu G."/>
        </authorList>
    </citation>
    <scope>NUCLEOTIDE SEQUENCE [LARGE SCALE GENOMIC DNA]</scope>
    <source>
        <strain evidence="11">cv. GZQX0401</strain>
        <tissue evidence="10">Young leaves</tissue>
    </source>
</reference>
<keyword evidence="6 8" id="KW-1133">Transmembrane helix</keyword>
<evidence type="ECO:0000313" key="11">
    <source>
        <dbReference type="Proteomes" id="UP000027138"/>
    </source>
</evidence>
<dbReference type="PANTHER" id="PTHR33573:SF40">
    <property type="entry name" value="CASP-LIKE PROTEIN 4D2"/>
    <property type="match status" value="1"/>
</dbReference>
<dbReference type="EMBL" id="KK914370">
    <property type="protein sequence ID" value="KDP38184.1"/>
    <property type="molecule type" value="Genomic_DNA"/>
</dbReference>
<dbReference type="PANTHER" id="PTHR33573">
    <property type="entry name" value="CASP-LIKE PROTEIN 4A4"/>
    <property type="match status" value="1"/>
</dbReference>
<dbReference type="Proteomes" id="UP000027138">
    <property type="component" value="Unassembled WGS sequence"/>
</dbReference>
<protein>
    <recommendedName>
        <fullName evidence="8">CASP-like protein</fullName>
    </recommendedName>
</protein>